<feature type="region of interest" description="Disordered" evidence="1">
    <location>
        <begin position="1"/>
        <end position="148"/>
    </location>
</feature>
<sequence>MLAGMQNRSSSPGRADLFGIFPRPGRTTPYGTARWISERAREREREKPRHRTPQRISRVATPPVTGFGERPKSVGAAPRRAAPPTPISRPPTTPLSDSSSSSARVRSHQSKLPPHPVLIESPPRPLLASRAPPTTSGRLLAVRRSGRRRNIERWSSLLQCSTQES</sequence>
<feature type="compositionally biased region" description="Basic and acidic residues" evidence="1">
    <location>
        <begin position="36"/>
        <end position="47"/>
    </location>
</feature>
<accession>A0A8J6BH46</accession>
<name>A0A8J6BH46_ZIZPA</name>
<protein>
    <submittedName>
        <fullName evidence="2">Uncharacterized protein</fullName>
    </submittedName>
</protein>
<comment type="caution">
    <text evidence="2">The sequence shown here is derived from an EMBL/GenBank/DDBJ whole genome shotgun (WGS) entry which is preliminary data.</text>
</comment>
<evidence type="ECO:0000313" key="3">
    <source>
        <dbReference type="Proteomes" id="UP000729402"/>
    </source>
</evidence>
<keyword evidence="3" id="KW-1185">Reference proteome</keyword>
<reference evidence="2" key="2">
    <citation type="submission" date="2021-02" db="EMBL/GenBank/DDBJ databases">
        <authorList>
            <person name="Kimball J.A."/>
            <person name="Haas M.W."/>
            <person name="Macchietto M."/>
            <person name="Kono T."/>
            <person name="Duquette J."/>
            <person name="Shao M."/>
        </authorList>
    </citation>
    <scope>NUCLEOTIDE SEQUENCE</scope>
    <source>
        <tissue evidence="2">Fresh leaf tissue</tissue>
    </source>
</reference>
<feature type="compositionally biased region" description="Polar residues" evidence="1">
    <location>
        <begin position="1"/>
        <end position="12"/>
    </location>
</feature>
<evidence type="ECO:0000256" key="1">
    <source>
        <dbReference type="SAM" id="MobiDB-lite"/>
    </source>
</evidence>
<feature type="compositionally biased region" description="Pro residues" evidence="1">
    <location>
        <begin position="81"/>
        <end position="93"/>
    </location>
</feature>
<gene>
    <name evidence="2" type="ORF">GUJ93_ZPchr0010g9536</name>
</gene>
<feature type="compositionally biased region" description="Low complexity" evidence="1">
    <location>
        <begin position="126"/>
        <end position="143"/>
    </location>
</feature>
<proteinExistence type="predicted"/>
<dbReference type="Proteomes" id="UP000729402">
    <property type="component" value="Unassembled WGS sequence"/>
</dbReference>
<organism evidence="2 3">
    <name type="scientific">Zizania palustris</name>
    <name type="common">Northern wild rice</name>
    <dbReference type="NCBI Taxonomy" id="103762"/>
    <lineage>
        <taxon>Eukaryota</taxon>
        <taxon>Viridiplantae</taxon>
        <taxon>Streptophyta</taxon>
        <taxon>Embryophyta</taxon>
        <taxon>Tracheophyta</taxon>
        <taxon>Spermatophyta</taxon>
        <taxon>Magnoliopsida</taxon>
        <taxon>Liliopsida</taxon>
        <taxon>Poales</taxon>
        <taxon>Poaceae</taxon>
        <taxon>BOP clade</taxon>
        <taxon>Oryzoideae</taxon>
        <taxon>Oryzeae</taxon>
        <taxon>Zizaniinae</taxon>
        <taxon>Zizania</taxon>
    </lineage>
</organism>
<feature type="compositionally biased region" description="Low complexity" evidence="1">
    <location>
        <begin position="94"/>
        <end position="104"/>
    </location>
</feature>
<dbReference type="EMBL" id="JAAALK010000082">
    <property type="protein sequence ID" value="KAG8085151.1"/>
    <property type="molecule type" value="Genomic_DNA"/>
</dbReference>
<evidence type="ECO:0000313" key="2">
    <source>
        <dbReference type="EMBL" id="KAG8085151.1"/>
    </source>
</evidence>
<dbReference type="AlphaFoldDB" id="A0A8J6BH46"/>
<reference evidence="2" key="1">
    <citation type="journal article" date="2021" name="bioRxiv">
        <title>Whole Genome Assembly and Annotation of Northern Wild Rice, Zizania palustris L., Supports a Whole Genome Duplication in the Zizania Genus.</title>
        <authorList>
            <person name="Haas M."/>
            <person name="Kono T."/>
            <person name="Macchietto M."/>
            <person name="Millas R."/>
            <person name="McGilp L."/>
            <person name="Shao M."/>
            <person name="Duquette J."/>
            <person name="Hirsch C.N."/>
            <person name="Kimball J."/>
        </authorList>
    </citation>
    <scope>NUCLEOTIDE SEQUENCE</scope>
    <source>
        <tissue evidence="2">Fresh leaf tissue</tissue>
    </source>
</reference>